<dbReference type="Gene3D" id="3.40.50.2300">
    <property type="match status" value="1"/>
</dbReference>
<dbReference type="InterPro" id="IPR001789">
    <property type="entry name" value="Sig_transdc_resp-reg_receiver"/>
</dbReference>
<proteinExistence type="predicted"/>
<feature type="region of interest" description="Disordered" evidence="2">
    <location>
        <begin position="1"/>
        <end position="30"/>
    </location>
</feature>
<accession>A0A4Z1E2C7</accession>
<evidence type="ECO:0000259" key="3">
    <source>
        <dbReference type="PROSITE" id="PS50110"/>
    </source>
</evidence>
<sequence>MLRAVGQRATSGAHYSRVMSTEPRVAPPATSVARGVARAGDDAAAAAAPTARVVLYSDDSSTREAVRRAVGRRASKDTPMVDWLEVATPDAMLAAVAAGGVDLLVLDGETAKVGGFGLAREIKDSYFDAPPVLLLVARAQDAWIAAWSQADATVPYPLKPMEVADTVAGLLRARTSA</sequence>
<organism evidence="4 5">
    <name type="scientific">Serinibacter arcticus</name>
    <dbReference type="NCBI Taxonomy" id="1655435"/>
    <lineage>
        <taxon>Bacteria</taxon>
        <taxon>Bacillati</taxon>
        <taxon>Actinomycetota</taxon>
        <taxon>Actinomycetes</taxon>
        <taxon>Micrococcales</taxon>
        <taxon>Beutenbergiaceae</taxon>
        <taxon>Serinibacter</taxon>
    </lineage>
</organism>
<keyword evidence="1" id="KW-0597">Phosphoprotein</keyword>
<evidence type="ECO:0000256" key="2">
    <source>
        <dbReference type="SAM" id="MobiDB-lite"/>
    </source>
</evidence>
<dbReference type="Proteomes" id="UP000297318">
    <property type="component" value="Unassembled WGS sequence"/>
</dbReference>
<feature type="domain" description="Response regulatory" evidence="3">
    <location>
        <begin position="52"/>
        <end position="171"/>
    </location>
</feature>
<protein>
    <submittedName>
        <fullName evidence="4">Putative response regulator</fullName>
    </submittedName>
</protein>
<dbReference type="GO" id="GO:0000160">
    <property type="term" value="P:phosphorelay signal transduction system"/>
    <property type="evidence" value="ECO:0007669"/>
    <property type="project" value="InterPro"/>
</dbReference>
<evidence type="ECO:0000256" key="1">
    <source>
        <dbReference type="PROSITE-ProRule" id="PRU00169"/>
    </source>
</evidence>
<dbReference type="SUPFAM" id="SSF52172">
    <property type="entry name" value="CheY-like"/>
    <property type="match status" value="1"/>
</dbReference>
<reference evidence="4 5" key="1">
    <citation type="submission" date="2018-11" db="EMBL/GenBank/DDBJ databases">
        <title>Complete genome sequencing of the Actinobacteria Serinibacter sp. K3-2.</title>
        <authorList>
            <person name="Rakitin A.L."/>
            <person name="Beletsky A.V."/>
            <person name="Mardanov A.V."/>
            <person name="Ravin N.V."/>
            <person name="Gromova A.S."/>
            <person name="Filippova S.N."/>
            <person name="Gal'Chenko V.F."/>
        </authorList>
    </citation>
    <scope>NUCLEOTIDE SEQUENCE [LARGE SCALE GENOMIC DNA]</scope>
    <source>
        <strain evidence="4 5">K3-2</strain>
    </source>
</reference>
<comment type="caution">
    <text evidence="4">The sequence shown here is derived from an EMBL/GenBank/DDBJ whole genome shotgun (WGS) entry which is preliminary data.</text>
</comment>
<feature type="modified residue" description="4-aspartylphosphate" evidence="1">
    <location>
        <position position="107"/>
    </location>
</feature>
<name>A0A4Z1E2C7_9MICO</name>
<keyword evidence="5" id="KW-1185">Reference proteome</keyword>
<dbReference type="PROSITE" id="PS50110">
    <property type="entry name" value="RESPONSE_REGULATORY"/>
    <property type="match status" value="1"/>
</dbReference>
<evidence type="ECO:0000313" key="5">
    <source>
        <dbReference type="Proteomes" id="UP000297318"/>
    </source>
</evidence>
<gene>
    <name evidence="4" type="ORF">SERN_2435</name>
</gene>
<dbReference type="AlphaFoldDB" id="A0A4Z1E2C7"/>
<evidence type="ECO:0000313" key="4">
    <source>
        <dbReference type="EMBL" id="TGO04842.1"/>
    </source>
</evidence>
<dbReference type="EMBL" id="RHPJ01000003">
    <property type="protein sequence ID" value="TGO04842.1"/>
    <property type="molecule type" value="Genomic_DNA"/>
</dbReference>
<dbReference type="InterPro" id="IPR011006">
    <property type="entry name" value="CheY-like_superfamily"/>
</dbReference>